<dbReference type="Gene3D" id="3.40.50.150">
    <property type="entry name" value="Vaccinia Virus protein VP39"/>
    <property type="match status" value="1"/>
</dbReference>
<dbReference type="Pfam" id="PF13578">
    <property type="entry name" value="Methyltransf_24"/>
    <property type="match status" value="1"/>
</dbReference>
<reference evidence="2" key="2">
    <citation type="submission" date="2020-11" db="EMBL/GenBank/DDBJ databases">
        <authorList>
            <person name="Cecchin M."/>
            <person name="Marcolungo L."/>
            <person name="Rossato M."/>
            <person name="Girolomoni L."/>
            <person name="Cosentino E."/>
            <person name="Cuine S."/>
            <person name="Li-Beisson Y."/>
            <person name="Delledonne M."/>
            <person name="Ballottari M."/>
        </authorList>
    </citation>
    <scope>NUCLEOTIDE SEQUENCE</scope>
    <source>
        <strain evidence="2">211/11P</strain>
        <tissue evidence="2">Whole cell</tissue>
    </source>
</reference>
<proteinExistence type="predicted"/>
<evidence type="ECO:0000313" key="2">
    <source>
        <dbReference type="EMBL" id="KAI3432324.1"/>
    </source>
</evidence>
<organism evidence="2 3">
    <name type="scientific">Chlorella vulgaris</name>
    <name type="common">Green alga</name>
    <dbReference type="NCBI Taxonomy" id="3077"/>
    <lineage>
        <taxon>Eukaryota</taxon>
        <taxon>Viridiplantae</taxon>
        <taxon>Chlorophyta</taxon>
        <taxon>core chlorophytes</taxon>
        <taxon>Trebouxiophyceae</taxon>
        <taxon>Chlorellales</taxon>
        <taxon>Chlorellaceae</taxon>
        <taxon>Chlorella clade</taxon>
        <taxon>Chlorella</taxon>
    </lineage>
</organism>
<name>A0A9D4YXK3_CHLVU</name>
<accession>A0A9D4YXK3</accession>
<comment type="caution">
    <text evidence="2">The sequence shown here is derived from an EMBL/GenBank/DDBJ whole genome shotgun (WGS) entry which is preliminary data.</text>
</comment>
<keyword evidence="3" id="KW-1185">Reference proteome</keyword>
<keyword evidence="1" id="KW-0812">Transmembrane</keyword>
<dbReference type="PANTHER" id="PTHR37909">
    <property type="entry name" value="S-ADENOSYL-L-METHIONINE-DEPENDENT METHYLTRANSFERASES SUPERFAMILY PROTEIN"/>
    <property type="match status" value="1"/>
</dbReference>
<feature type="transmembrane region" description="Helical" evidence="1">
    <location>
        <begin position="17"/>
        <end position="35"/>
    </location>
</feature>
<dbReference type="SUPFAM" id="SSF53335">
    <property type="entry name" value="S-adenosyl-L-methionine-dependent methyltransferases"/>
    <property type="match status" value="1"/>
</dbReference>
<dbReference type="AlphaFoldDB" id="A0A9D4YXK3"/>
<dbReference type="InterPro" id="IPR029063">
    <property type="entry name" value="SAM-dependent_MTases_sf"/>
</dbReference>
<protein>
    <submittedName>
        <fullName evidence="2">Uncharacterized protein</fullName>
    </submittedName>
</protein>
<gene>
    <name evidence="2" type="ORF">D9Q98_003883</name>
</gene>
<sequence>MAVLRNATKRFPVSADLIVRLALVIVGVVAVVTLLRPDIHNTVSSVVSRHQSVSPKATNAGIEALPAAGAEALPATGTEALPAAGAEGGAARPVLPLAAPADRGGIGPLLEAEGMRTGAELGVQLGLFAKHTLTSWPSCRKYYLVDLWGHQENYKDITNVDDTAQEEAFQATKNNVKDFMQKIVILRNYTVLAAHAVADGELDFVYIDARHDYCGVMEDLQSWWPKLRSGGILSGHDYLRADSPVVLATKQDYSLCMNGTVHLGAVKGAVDEFTAAHGLKVVTTQEAWPSWMARKP</sequence>
<dbReference type="EMBL" id="SIDB01000005">
    <property type="protein sequence ID" value="KAI3432324.1"/>
    <property type="molecule type" value="Genomic_DNA"/>
</dbReference>
<dbReference type="PANTHER" id="PTHR37909:SF1">
    <property type="entry name" value="S-ADENOSYL-L-METHIONINE-DEPENDENT METHYLTRANSFERASES SUPERFAMILY PROTEIN"/>
    <property type="match status" value="1"/>
</dbReference>
<dbReference type="OrthoDB" id="186626at2759"/>
<dbReference type="Proteomes" id="UP001055712">
    <property type="component" value="Unassembled WGS sequence"/>
</dbReference>
<reference evidence="2" key="1">
    <citation type="journal article" date="2019" name="Plant J.">
        <title>Chlorella vulgaris genome assembly and annotation reveals the molecular basis for metabolic acclimation to high light conditions.</title>
        <authorList>
            <person name="Cecchin M."/>
            <person name="Marcolungo L."/>
            <person name="Rossato M."/>
            <person name="Girolomoni L."/>
            <person name="Cosentino E."/>
            <person name="Cuine S."/>
            <person name="Li-Beisson Y."/>
            <person name="Delledonne M."/>
            <person name="Ballottari M."/>
        </authorList>
    </citation>
    <scope>NUCLEOTIDE SEQUENCE</scope>
    <source>
        <strain evidence="2">211/11P</strain>
    </source>
</reference>
<evidence type="ECO:0000313" key="3">
    <source>
        <dbReference type="Proteomes" id="UP001055712"/>
    </source>
</evidence>
<keyword evidence="1" id="KW-1133">Transmembrane helix</keyword>
<evidence type="ECO:0000256" key="1">
    <source>
        <dbReference type="SAM" id="Phobius"/>
    </source>
</evidence>
<keyword evidence="1" id="KW-0472">Membrane</keyword>